<gene>
    <name evidence="7" type="ORF">GCM10015535_60950</name>
</gene>
<keyword evidence="8" id="KW-1185">Reference proteome</keyword>
<dbReference type="Gene3D" id="1.10.10.10">
    <property type="entry name" value="Winged helix-like DNA-binding domain superfamily/Winged helix DNA-binding domain"/>
    <property type="match status" value="1"/>
</dbReference>
<dbReference type="Gene3D" id="3.90.1150.10">
    <property type="entry name" value="Aspartate Aminotransferase, domain 1"/>
    <property type="match status" value="1"/>
</dbReference>
<dbReference type="InterPro" id="IPR036388">
    <property type="entry name" value="WH-like_DNA-bd_sf"/>
</dbReference>
<comment type="caution">
    <text evidence="7">The sequence shown here is derived from an EMBL/GenBank/DDBJ whole genome shotgun (WGS) entry which is preliminary data.</text>
</comment>
<organism evidence="7 8">
    <name type="scientific">Streptomyces gelaticus</name>
    <dbReference type="NCBI Taxonomy" id="285446"/>
    <lineage>
        <taxon>Bacteria</taxon>
        <taxon>Bacillati</taxon>
        <taxon>Actinomycetota</taxon>
        <taxon>Actinomycetes</taxon>
        <taxon>Kitasatosporales</taxon>
        <taxon>Streptomycetaceae</taxon>
        <taxon>Streptomyces</taxon>
    </lineage>
</organism>
<dbReference type="SMART" id="SM00345">
    <property type="entry name" value="HTH_GNTR"/>
    <property type="match status" value="1"/>
</dbReference>
<evidence type="ECO:0000313" key="8">
    <source>
        <dbReference type="Proteomes" id="UP000660675"/>
    </source>
</evidence>
<sequence length="445" mass="47680">MVTVRVERFRSIADEIATAIRAGTVPAGTRLPTHRDLARERGIALATATKVYRELAAAGLVVGEAGRGTYVRDISGFGGTDPRRLPAGARLADLSFNQPLAPDQSDQLRHALRELATEGDLGALLSQQPPGGRGADRAAVATYLLDRGIDVPPAQVLLTGGAQHALDTVLSSIASPGEVVAVDALTYPGVKLLAGIRRIELAPLPCGPVGSDPDGLEALCRERPVSAIYVMPDLHNPLGFTLDTAARNRIVEIARRYDCVLVEDGTYSFLVPDAPPPLHALAPERTFYIGSLSKNLSTGLRAGHIVAPRQHLSTVTRALRASSWGVPGIVTALTTRWLGDGTVARMERTRREDARRRQAIARRELADLGLMSHPGSYWGWLPLPDELRSDIVAHRLAENGILVSTAEVFAATRHAPNAIRLALATPDIDVLTAALRQIREAVRLA</sequence>
<keyword evidence="2" id="KW-0663">Pyridoxal phosphate</keyword>
<dbReference type="InterPro" id="IPR000524">
    <property type="entry name" value="Tscrpt_reg_HTH_GntR"/>
</dbReference>
<evidence type="ECO:0000313" key="7">
    <source>
        <dbReference type="EMBL" id="GGV94806.1"/>
    </source>
</evidence>
<dbReference type="InterPro" id="IPR015421">
    <property type="entry name" value="PyrdxlP-dep_Trfase_major"/>
</dbReference>
<evidence type="ECO:0000256" key="2">
    <source>
        <dbReference type="ARBA" id="ARBA00022898"/>
    </source>
</evidence>
<evidence type="ECO:0000259" key="6">
    <source>
        <dbReference type="PROSITE" id="PS50949"/>
    </source>
</evidence>
<dbReference type="Pfam" id="PF00392">
    <property type="entry name" value="GntR"/>
    <property type="match status" value="1"/>
</dbReference>
<evidence type="ECO:0000256" key="4">
    <source>
        <dbReference type="ARBA" id="ARBA00023125"/>
    </source>
</evidence>
<name>A0ABQ2W7E5_9ACTN</name>
<proteinExistence type="inferred from homology"/>
<dbReference type="InterPro" id="IPR015424">
    <property type="entry name" value="PyrdxlP-dep_Trfase"/>
</dbReference>
<keyword evidence="4" id="KW-0238">DNA-binding</keyword>
<keyword evidence="3" id="KW-0805">Transcription regulation</keyword>
<dbReference type="PANTHER" id="PTHR46577">
    <property type="entry name" value="HTH-TYPE TRANSCRIPTIONAL REGULATORY PROTEIN GABR"/>
    <property type="match status" value="1"/>
</dbReference>
<accession>A0ABQ2W7E5</accession>
<evidence type="ECO:0000256" key="3">
    <source>
        <dbReference type="ARBA" id="ARBA00023015"/>
    </source>
</evidence>
<dbReference type="Pfam" id="PF00155">
    <property type="entry name" value="Aminotran_1_2"/>
    <property type="match status" value="1"/>
</dbReference>
<dbReference type="EMBL" id="BMTF01000029">
    <property type="protein sequence ID" value="GGV94806.1"/>
    <property type="molecule type" value="Genomic_DNA"/>
</dbReference>
<keyword evidence="5" id="KW-0804">Transcription</keyword>
<reference evidence="8" key="1">
    <citation type="journal article" date="2019" name="Int. J. Syst. Evol. Microbiol.">
        <title>The Global Catalogue of Microorganisms (GCM) 10K type strain sequencing project: providing services to taxonomists for standard genome sequencing and annotation.</title>
        <authorList>
            <consortium name="The Broad Institute Genomics Platform"/>
            <consortium name="The Broad Institute Genome Sequencing Center for Infectious Disease"/>
            <person name="Wu L."/>
            <person name="Ma J."/>
        </authorList>
    </citation>
    <scope>NUCLEOTIDE SEQUENCE [LARGE SCALE GENOMIC DNA]</scope>
    <source>
        <strain evidence="8">JCM 4376</strain>
    </source>
</reference>
<evidence type="ECO:0000256" key="1">
    <source>
        <dbReference type="ARBA" id="ARBA00005384"/>
    </source>
</evidence>
<dbReference type="CDD" id="cd07377">
    <property type="entry name" value="WHTH_GntR"/>
    <property type="match status" value="1"/>
</dbReference>
<dbReference type="Gene3D" id="3.40.640.10">
    <property type="entry name" value="Type I PLP-dependent aspartate aminotransferase-like (Major domain)"/>
    <property type="match status" value="1"/>
</dbReference>
<dbReference type="InterPro" id="IPR015422">
    <property type="entry name" value="PyrdxlP-dep_Trfase_small"/>
</dbReference>
<dbReference type="SUPFAM" id="SSF53383">
    <property type="entry name" value="PLP-dependent transferases"/>
    <property type="match status" value="1"/>
</dbReference>
<dbReference type="PANTHER" id="PTHR46577:SF1">
    <property type="entry name" value="HTH-TYPE TRANSCRIPTIONAL REGULATORY PROTEIN GABR"/>
    <property type="match status" value="1"/>
</dbReference>
<dbReference type="CDD" id="cd00609">
    <property type="entry name" value="AAT_like"/>
    <property type="match status" value="1"/>
</dbReference>
<protein>
    <submittedName>
        <fullName evidence="7">Transcriptional regulator, GntR family protein</fullName>
    </submittedName>
</protein>
<dbReference type="InterPro" id="IPR036390">
    <property type="entry name" value="WH_DNA-bd_sf"/>
</dbReference>
<dbReference type="InterPro" id="IPR004839">
    <property type="entry name" value="Aminotransferase_I/II_large"/>
</dbReference>
<dbReference type="Proteomes" id="UP000660675">
    <property type="component" value="Unassembled WGS sequence"/>
</dbReference>
<dbReference type="InterPro" id="IPR051446">
    <property type="entry name" value="HTH_trans_reg/aminotransferase"/>
</dbReference>
<feature type="domain" description="HTH gntR-type" evidence="6">
    <location>
        <begin position="6"/>
        <end position="74"/>
    </location>
</feature>
<evidence type="ECO:0000256" key="5">
    <source>
        <dbReference type="ARBA" id="ARBA00023163"/>
    </source>
</evidence>
<comment type="similarity">
    <text evidence="1">In the C-terminal section; belongs to the class-I pyridoxal-phosphate-dependent aminotransferase family.</text>
</comment>
<dbReference type="PROSITE" id="PS50949">
    <property type="entry name" value="HTH_GNTR"/>
    <property type="match status" value="1"/>
</dbReference>
<dbReference type="SUPFAM" id="SSF46785">
    <property type="entry name" value="Winged helix' DNA-binding domain"/>
    <property type="match status" value="1"/>
</dbReference>